<evidence type="ECO:0000313" key="2">
    <source>
        <dbReference type="Proteomes" id="UP000887159"/>
    </source>
</evidence>
<evidence type="ECO:0000313" key="1">
    <source>
        <dbReference type="EMBL" id="GFX90923.1"/>
    </source>
</evidence>
<dbReference type="EMBL" id="BMAU01021105">
    <property type="protein sequence ID" value="GFX90923.1"/>
    <property type="molecule type" value="Genomic_DNA"/>
</dbReference>
<accession>A0A8X6R9I4</accession>
<dbReference type="Proteomes" id="UP000887159">
    <property type="component" value="Unassembled WGS sequence"/>
</dbReference>
<protein>
    <submittedName>
        <fullName evidence="1">Protein ABHD11</fullName>
    </submittedName>
</protein>
<sequence length="103" mass="12229">MAFTLPVYKDKDGTFKWDGHLKPILRSLEAEKFEYELEEKEVYLGETLFISAEYSKLQVINEKELRLKHFPNAEVFTAKGVFHCYHTEKTFEFEEKIIDFIGD</sequence>
<keyword evidence="2" id="KW-1185">Reference proteome</keyword>
<name>A0A8X6R9I4_TRICX</name>
<organism evidence="1 2">
    <name type="scientific">Trichonephila clavipes</name>
    <name type="common">Golden silk orbweaver</name>
    <name type="synonym">Nephila clavipes</name>
    <dbReference type="NCBI Taxonomy" id="2585209"/>
    <lineage>
        <taxon>Eukaryota</taxon>
        <taxon>Metazoa</taxon>
        <taxon>Ecdysozoa</taxon>
        <taxon>Arthropoda</taxon>
        <taxon>Chelicerata</taxon>
        <taxon>Arachnida</taxon>
        <taxon>Araneae</taxon>
        <taxon>Araneomorphae</taxon>
        <taxon>Entelegynae</taxon>
        <taxon>Araneoidea</taxon>
        <taxon>Nephilidae</taxon>
        <taxon>Trichonephila</taxon>
    </lineage>
</organism>
<proteinExistence type="predicted"/>
<gene>
    <name evidence="1" type="primary">ABHD11_1</name>
    <name evidence="1" type="ORF">TNCV_3167541</name>
</gene>
<dbReference type="AlphaFoldDB" id="A0A8X6R9I4"/>
<comment type="caution">
    <text evidence="1">The sequence shown here is derived from an EMBL/GenBank/DDBJ whole genome shotgun (WGS) entry which is preliminary data.</text>
</comment>
<reference evidence="1" key="1">
    <citation type="submission" date="2020-08" db="EMBL/GenBank/DDBJ databases">
        <title>Multicomponent nature underlies the extraordinary mechanical properties of spider dragline silk.</title>
        <authorList>
            <person name="Kono N."/>
            <person name="Nakamura H."/>
            <person name="Mori M."/>
            <person name="Yoshida Y."/>
            <person name="Ohtoshi R."/>
            <person name="Malay A.D."/>
            <person name="Moran D.A.P."/>
            <person name="Tomita M."/>
            <person name="Numata K."/>
            <person name="Arakawa K."/>
        </authorList>
    </citation>
    <scope>NUCLEOTIDE SEQUENCE</scope>
</reference>